<evidence type="ECO:0000256" key="2">
    <source>
        <dbReference type="SAM" id="MobiDB-lite"/>
    </source>
</evidence>
<gene>
    <name evidence="3" type="ORF">EXIGLDRAFT_768290</name>
</gene>
<keyword evidence="4" id="KW-1185">Reference proteome</keyword>
<evidence type="ECO:0000313" key="4">
    <source>
        <dbReference type="Proteomes" id="UP000077266"/>
    </source>
</evidence>
<feature type="compositionally biased region" description="Basic and acidic residues" evidence="2">
    <location>
        <begin position="243"/>
        <end position="255"/>
    </location>
</feature>
<dbReference type="Proteomes" id="UP000077266">
    <property type="component" value="Unassembled WGS sequence"/>
</dbReference>
<organism evidence="3 4">
    <name type="scientific">Exidia glandulosa HHB12029</name>
    <dbReference type="NCBI Taxonomy" id="1314781"/>
    <lineage>
        <taxon>Eukaryota</taxon>
        <taxon>Fungi</taxon>
        <taxon>Dikarya</taxon>
        <taxon>Basidiomycota</taxon>
        <taxon>Agaricomycotina</taxon>
        <taxon>Agaricomycetes</taxon>
        <taxon>Auriculariales</taxon>
        <taxon>Exidiaceae</taxon>
        <taxon>Exidia</taxon>
    </lineage>
</organism>
<feature type="compositionally biased region" description="Acidic residues" evidence="2">
    <location>
        <begin position="135"/>
        <end position="144"/>
    </location>
</feature>
<evidence type="ECO:0000256" key="1">
    <source>
        <dbReference type="SAM" id="Coils"/>
    </source>
</evidence>
<sequence>MRDASAILREAEERAAANARSAYRDGMERARADMEVEMQAMRAQLEKLRPNSLVDVPAVMRESSQLAAENDFLQAEINHLRSALATAQWDKDCLQYEVRHGKERDWTYPEQTAYIKQAIDGLIARPLCRIANESDSGEDDESVDEFGYPKSLGDGFRVNSAPKPVEGEAATAVEARPNAYGEVPVEIPGPNDYLEVPGEGANSPTPSQRPSPLSPPRDRSVPLSPPPLEPHSSPQSTFQADRLGFDDAEPLHDYDDQPPPFDHPSSSTSRPPHDHYRQWAVDGSAYLNEGTGEDQSVATEAEASDENMYAKDEKETLDKLSAFVESGELNELAGIRDMTGWSLTKLAAALPSYKVDYTRPVSVLAYDVFAHQREHGLPLPKGRYNQVFCKGWAWEDFDPRRLWVDRPSGPKVNRDSQFFGDLAREAAQLPFVFRSLSQRLVASMGIAHKHLPVEGYGKEPDIVTQCRCNPDRVPPEIRRRYTVDKSTKQIFLEWSAWDIDCHIFLSASRPAGTTSKSRAKRTDADFKPTKSWPLMVWEAMKYVREFPYLIEHDTDEGYKYPKPYQGDGHPLDVFRHLRKCGVHRRRMLYEQGDFFDYVWRRNDAHDEMQKLLGQLDAALAKEDKSVSQDLKRAWVASRMQYGDVSEGEPVMRVKMVWAKLGRIWCDGDGNIIYTAKPPADDNLPRIEGAPVVNNVSSIEPPVERPAGEHASVSI</sequence>
<protein>
    <submittedName>
        <fullName evidence="3">Uncharacterized protein</fullName>
    </submittedName>
</protein>
<feature type="coiled-coil region" evidence="1">
    <location>
        <begin position="24"/>
        <end position="83"/>
    </location>
</feature>
<feature type="region of interest" description="Disordered" evidence="2">
    <location>
        <begin position="133"/>
        <end position="162"/>
    </location>
</feature>
<dbReference type="InParanoid" id="A0A165IBJ3"/>
<feature type="region of interest" description="Disordered" evidence="2">
    <location>
        <begin position="181"/>
        <end position="276"/>
    </location>
</feature>
<keyword evidence="1" id="KW-0175">Coiled coil</keyword>
<accession>A0A165IBJ3</accession>
<dbReference type="AlphaFoldDB" id="A0A165IBJ3"/>
<dbReference type="EMBL" id="KV425994">
    <property type="protein sequence ID" value="KZV93171.1"/>
    <property type="molecule type" value="Genomic_DNA"/>
</dbReference>
<name>A0A165IBJ3_EXIGL</name>
<proteinExistence type="predicted"/>
<evidence type="ECO:0000313" key="3">
    <source>
        <dbReference type="EMBL" id="KZV93171.1"/>
    </source>
</evidence>
<reference evidence="3 4" key="1">
    <citation type="journal article" date="2016" name="Mol. Biol. Evol.">
        <title>Comparative Genomics of Early-Diverging Mushroom-Forming Fungi Provides Insights into the Origins of Lignocellulose Decay Capabilities.</title>
        <authorList>
            <person name="Nagy L.G."/>
            <person name="Riley R."/>
            <person name="Tritt A."/>
            <person name="Adam C."/>
            <person name="Daum C."/>
            <person name="Floudas D."/>
            <person name="Sun H."/>
            <person name="Yadav J.S."/>
            <person name="Pangilinan J."/>
            <person name="Larsson K.H."/>
            <person name="Matsuura K."/>
            <person name="Barry K."/>
            <person name="Labutti K."/>
            <person name="Kuo R."/>
            <person name="Ohm R.A."/>
            <person name="Bhattacharya S.S."/>
            <person name="Shirouzu T."/>
            <person name="Yoshinaga Y."/>
            <person name="Martin F.M."/>
            <person name="Grigoriev I.V."/>
            <person name="Hibbett D.S."/>
        </authorList>
    </citation>
    <scope>NUCLEOTIDE SEQUENCE [LARGE SCALE GENOMIC DNA]</scope>
    <source>
        <strain evidence="3 4">HHB12029</strain>
    </source>
</reference>